<keyword evidence="11" id="KW-0812">Transmembrane</keyword>
<feature type="domain" description="AAA+ ATPase" evidence="12">
    <location>
        <begin position="406"/>
        <end position="544"/>
    </location>
</feature>
<evidence type="ECO:0000256" key="4">
    <source>
        <dbReference type="ARBA" id="ARBA00022840"/>
    </source>
</evidence>
<dbReference type="GO" id="GO:0016020">
    <property type="term" value="C:membrane"/>
    <property type="evidence" value="ECO:0007669"/>
    <property type="project" value="UniProtKB-SubCell"/>
</dbReference>
<keyword evidence="5 9" id="KW-0472">Membrane</keyword>
<evidence type="ECO:0000256" key="3">
    <source>
        <dbReference type="ARBA" id="ARBA00022741"/>
    </source>
</evidence>
<dbReference type="HAMAP" id="MF_03021">
    <property type="entry name" value="Spastin"/>
    <property type="match status" value="1"/>
</dbReference>
<feature type="compositionally biased region" description="Polar residues" evidence="10">
    <location>
        <begin position="308"/>
        <end position="348"/>
    </location>
</feature>
<dbReference type="GO" id="GO:0005819">
    <property type="term" value="C:spindle"/>
    <property type="evidence" value="ECO:0007669"/>
    <property type="project" value="UniProtKB-UniRule"/>
</dbReference>
<dbReference type="InterPro" id="IPR003959">
    <property type="entry name" value="ATPase_AAA_core"/>
</dbReference>
<dbReference type="GO" id="GO:0005524">
    <property type="term" value="F:ATP binding"/>
    <property type="evidence" value="ECO:0007669"/>
    <property type="project" value="UniProtKB-UniRule"/>
</dbReference>
<dbReference type="EMBL" id="CVRI01000035">
    <property type="protein sequence ID" value="CRK92880.1"/>
    <property type="molecule type" value="Genomic_DNA"/>
</dbReference>
<dbReference type="Proteomes" id="UP000183832">
    <property type="component" value="Unassembled WGS sequence"/>
</dbReference>
<comment type="catalytic activity">
    <reaction evidence="8 9">
        <text>n ATP + n H2O + a microtubule = n ADP + n phosphate + (n+1) alpha/beta tubulin heterodimers.</text>
        <dbReference type="EC" id="5.6.1.1"/>
    </reaction>
</comment>
<dbReference type="GO" id="GO:0005813">
    <property type="term" value="C:centrosome"/>
    <property type="evidence" value="ECO:0007669"/>
    <property type="project" value="UniProtKB-SubCell"/>
</dbReference>
<evidence type="ECO:0000313" key="14">
    <source>
        <dbReference type="EMBL" id="CRK92880.1"/>
    </source>
</evidence>
<dbReference type="CDD" id="cd19524">
    <property type="entry name" value="RecA-like_spastin"/>
    <property type="match status" value="1"/>
</dbReference>
<reference evidence="14 15" key="1">
    <citation type="submission" date="2015-04" db="EMBL/GenBank/DDBJ databases">
        <authorList>
            <person name="Syromyatnikov M.Y."/>
            <person name="Popov V.N."/>
        </authorList>
    </citation>
    <scope>NUCLEOTIDE SEQUENCE [LARGE SCALE GENOMIC DNA]</scope>
</reference>
<evidence type="ECO:0000256" key="8">
    <source>
        <dbReference type="ARBA" id="ARBA00036378"/>
    </source>
</evidence>
<dbReference type="GO" id="GO:0005874">
    <property type="term" value="C:microtubule"/>
    <property type="evidence" value="ECO:0007669"/>
    <property type="project" value="UniProtKB-UniRule"/>
</dbReference>
<feature type="topological domain" description="Cytoplasmic" evidence="9">
    <location>
        <begin position="1"/>
        <end position="37"/>
    </location>
</feature>
<evidence type="ECO:0000313" key="15">
    <source>
        <dbReference type="Proteomes" id="UP000183832"/>
    </source>
</evidence>
<name>A0A1J1HXR9_9DIPT</name>
<evidence type="ECO:0000256" key="2">
    <source>
        <dbReference type="ARBA" id="ARBA00022701"/>
    </source>
</evidence>
<evidence type="ECO:0000256" key="6">
    <source>
        <dbReference type="ARBA" id="ARBA00023212"/>
    </source>
</evidence>
<dbReference type="GO" id="GO:0034214">
    <property type="term" value="P:protein hexamerization"/>
    <property type="evidence" value="ECO:0007669"/>
    <property type="project" value="UniProtKB-UniRule"/>
</dbReference>
<keyword evidence="7 9" id="KW-0413">Isomerase</keyword>
<dbReference type="PROSITE" id="PS00674">
    <property type="entry name" value="AAA"/>
    <property type="match status" value="1"/>
</dbReference>
<dbReference type="Gene3D" id="1.10.8.60">
    <property type="match status" value="1"/>
</dbReference>
<evidence type="ECO:0000256" key="1">
    <source>
        <dbReference type="ARBA" id="ARBA00022490"/>
    </source>
</evidence>
<dbReference type="GO" id="GO:0005737">
    <property type="term" value="C:cytoplasm"/>
    <property type="evidence" value="ECO:0007669"/>
    <property type="project" value="UniProtKB-UniRule"/>
</dbReference>
<dbReference type="FunFam" id="1.10.8.60:FF:000022">
    <property type="entry name" value="Fidgetin like 1"/>
    <property type="match status" value="1"/>
</dbReference>
<proteinExistence type="inferred from homology"/>
<dbReference type="PANTHER" id="PTHR23074:SF86">
    <property type="entry name" value="SPASTIN"/>
    <property type="match status" value="1"/>
</dbReference>
<dbReference type="InterPro" id="IPR050304">
    <property type="entry name" value="MT-severing_AAA_ATPase"/>
</dbReference>
<keyword evidence="6 9" id="KW-0206">Cytoskeleton</keyword>
<feature type="domain" description="MIT" evidence="13">
    <location>
        <begin position="98"/>
        <end position="177"/>
    </location>
</feature>
<dbReference type="InterPro" id="IPR007330">
    <property type="entry name" value="MIT_dom"/>
</dbReference>
<keyword evidence="11" id="KW-1133">Transmembrane helix</keyword>
<evidence type="ECO:0000256" key="7">
    <source>
        <dbReference type="ARBA" id="ARBA00023235"/>
    </source>
</evidence>
<dbReference type="SUPFAM" id="SSF52540">
    <property type="entry name" value="P-loop containing nucleoside triphosphate hydrolases"/>
    <property type="match status" value="1"/>
</dbReference>
<dbReference type="PANTHER" id="PTHR23074">
    <property type="entry name" value="AAA DOMAIN-CONTAINING"/>
    <property type="match status" value="1"/>
</dbReference>
<dbReference type="InterPro" id="IPR003593">
    <property type="entry name" value="AAA+_ATPase"/>
</dbReference>
<dbReference type="EC" id="5.6.1.1" evidence="9"/>
<accession>A0A1J1HXR9</accession>
<keyword evidence="2 9" id="KW-0493">Microtubule</keyword>
<comment type="function">
    <text evidence="9">ATP-dependent microtubule severing protein. Microtubule severing may promote reorganization of cellular microtubule arrays and the release of microtubules from the microtubule organizing center following nucleation.</text>
</comment>
<dbReference type="SMART" id="SM00745">
    <property type="entry name" value="MIT"/>
    <property type="match status" value="1"/>
</dbReference>
<keyword evidence="3 9" id="KW-0547">Nucleotide-binding</keyword>
<dbReference type="FunFam" id="3.40.50.300:FF:000093">
    <property type="entry name" value="Fidgetin-like 1"/>
    <property type="match status" value="1"/>
</dbReference>
<feature type="transmembrane region" description="Helical" evidence="11">
    <location>
        <begin position="31"/>
        <end position="60"/>
    </location>
</feature>
<sequence length="648" mass="72608">MVRKTKISTSSCPSSKDSSEDSPNDTEKKTFIILSLPIVMFFNLIKTLLFEIFVVLKFVYNTSSRILNKPATNNQEEVNLESASEDNKGIEMDLLQLQKHHHKKAFEYISQALKIDETQNPEQKENAIRLYKEGISELERGINIDVWQGHGEKWVKAQRLHDKMQTNLAMAKDRLNFLDLMLAERAKVLSQERAKTSVQSLTDKMNSLTNRKAQTPKLLLNELKTGDKNVTFSSKINHSTGKAVSSEEILMFFLTFFFQVTGKLVSRRPGHLTIMNKSQTLPRNMSRALTNVNNPIKKPATPPAARKQFSNPSQSPRRTNITSGRATPPRSRTSHGGNPSTSSQNSISVKGVEQKLVQTIMDEIIEVGQKVEFSDVAGNATAKQALKEMVILPAVRPELFTGLRTPSKGLLLFGPPGNGKTLLARAVANECSATFFSISAASLTSKYVGDGEKMVRALFAVARELQPSIIFIDEIDSLLSERSQSEHEASRRLKTEFLIQFDGLPTGDSESERIVVMAATNRPQELDKAALRRFPKRIYVTLPDFDTRISLLSILLQKQNSPLNEDELKTLARMTEGFSGSDLTVLARDAAFEPIRGLNLDEVKDLDASKLRHITMADFTESLKRIKKSVCPKSLREFEQWSMEYASV</sequence>
<evidence type="ECO:0000259" key="12">
    <source>
        <dbReference type="SMART" id="SM00382"/>
    </source>
</evidence>
<dbReference type="InterPro" id="IPR027417">
    <property type="entry name" value="P-loop_NTPase"/>
</dbReference>
<gene>
    <name evidence="14" type="primary">putative Spastin</name>
    <name evidence="14" type="ORF">CLUMA_CG006312</name>
</gene>
<dbReference type="OrthoDB" id="10251136at2759"/>
<dbReference type="GO" id="GO:0005694">
    <property type="term" value="C:chromosome"/>
    <property type="evidence" value="ECO:0007669"/>
    <property type="project" value="UniProtKB-ARBA"/>
</dbReference>
<dbReference type="InterPro" id="IPR017179">
    <property type="entry name" value="Spastin"/>
</dbReference>
<evidence type="ECO:0000256" key="10">
    <source>
        <dbReference type="SAM" id="MobiDB-lite"/>
    </source>
</evidence>
<comment type="subunit">
    <text evidence="9">Homohexamer. The homohexamer is stabilized by ATP-binding. The homohexamer may adopt a ring conformation through which microtubules pass prior to being severed. Interacts with microtubules.</text>
</comment>
<keyword evidence="15" id="KW-1185">Reference proteome</keyword>
<dbReference type="FunFam" id="1.20.58.80:FF:000006">
    <property type="entry name" value="Spastin"/>
    <property type="match status" value="1"/>
</dbReference>
<feature type="compositionally biased region" description="Low complexity" evidence="10">
    <location>
        <begin position="7"/>
        <end position="16"/>
    </location>
</feature>
<comment type="similarity">
    <text evidence="9">Belongs to the AAA ATPase family. Spastin subfamily.</text>
</comment>
<keyword evidence="1 9" id="KW-0963">Cytoplasm</keyword>
<dbReference type="GO" id="GO:0016887">
    <property type="term" value="F:ATP hydrolysis activity"/>
    <property type="evidence" value="ECO:0007669"/>
    <property type="project" value="InterPro"/>
</dbReference>
<keyword evidence="4 9" id="KW-0067">ATP-binding</keyword>
<dbReference type="SMART" id="SM00382">
    <property type="entry name" value="AAA"/>
    <property type="match status" value="1"/>
</dbReference>
<dbReference type="GO" id="GO:0031117">
    <property type="term" value="P:positive regulation of microtubule depolymerization"/>
    <property type="evidence" value="ECO:0007669"/>
    <property type="project" value="UniProtKB-UniRule"/>
</dbReference>
<evidence type="ECO:0000256" key="5">
    <source>
        <dbReference type="ARBA" id="ARBA00023136"/>
    </source>
</evidence>
<dbReference type="InterPro" id="IPR003960">
    <property type="entry name" value="ATPase_AAA_CS"/>
</dbReference>
<comment type="subcellular location">
    <subcellularLocation>
        <location evidence="9">Membrane</location>
        <topology evidence="9">Peripheral membrane protein</topology>
    </subcellularLocation>
    <subcellularLocation>
        <location evidence="9">Cytoplasm</location>
        <location evidence="9">Cytoskeleton</location>
        <location evidence="9">Microtubule organizing center</location>
        <location evidence="9">Centrosome</location>
    </subcellularLocation>
    <subcellularLocation>
        <location evidence="9">Cytoplasm</location>
        <location evidence="9">Cytoskeleton</location>
    </subcellularLocation>
    <text evidence="9">Forms an intramembrane hairpin-like structure in the membrane.</text>
</comment>
<protein>
    <recommendedName>
        <fullName evidence="9">Spastin</fullName>
        <ecNumber evidence="9">5.6.1.1</ecNumber>
    </recommendedName>
</protein>
<dbReference type="GO" id="GO:0008568">
    <property type="term" value="F:microtubule severing ATPase activity"/>
    <property type="evidence" value="ECO:0007669"/>
    <property type="project" value="UniProtKB-UniRule"/>
</dbReference>
<dbReference type="Pfam" id="PF00004">
    <property type="entry name" value="AAA"/>
    <property type="match status" value="1"/>
</dbReference>
<dbReference type="STRING" id="568069.A0A1J1HXR9"/>
<dbReference type="Gene3D" id="3.40.50.300">
    <property type="entry name" value="P-loop containing nucleotide triphosphate hydrolases"/>
    <property type="match status" value="1"/>
</dbReference>
<evidence type="ECO:0000259" key="13">
    <source>
        <dbReference type="SMART" id="SM00745"/>
    </source>
</evidence>
<dbReference type="GO" id="GO:0008017">
    <property type="term" value="F:microtubule binding"/>
    <property type="evidence" value="ECO:0007669"/>
    <property type="project" value="UniProtKB-UniRule"/>
</dbReference>
<feature type="region of interest" description="Disordered" evidence="10">
    <location>
        <begin position="1"/>
        <end position="25"/>
    </location>
</feature>
<evidence type="ECO:0000256" key="9">
    <source>
        <dbReference type="HAMAP-Rule" id="MF_03021"/>
    </source>
</evidence>
<evidence type="ECO:0000256" key="11">
    <source>
        <dbReference type="SAM" id="Phobius"/>
    </source>
</evidence>
<dbReference type="GO" id="GO:0051013">
    <property type="term" value="P:microtubule severing"/>
    <property type="evidence" value="ECO:0007669"/>
    <property type="project" value="UniProtKB-UniRule"/>
</dbReference>
<organism evidence="14 15">
    <name type="scientific">Clunio marinus</name>
    <dbReference type="NCBI Taxonomy" id="568069"/>
    <lineage>
        <taxon>Eukaryota</taxon>
        <taxon>Metazoa</taxon>
        <taxon>Ecdysozoa</taxon>
        <taxon>Arthropoda</taxon>
        <taxon>Hexapoda</taxon>
        <taxon>Insecta</taxon>
        <taxon>Pterygota</taxon>
        <taxon>Neoptera</taxon>
        <taxon>Endopterygota</taxon>
        <taxon>Diptera</taxon>
        <taxon>Nematocera</taxon>
        <taxon>Chironomoidea</taxon>
        <taxon>Chironomidae</taxon>
        <taxon>Clunio</taxon>
    </lineage>
</organism>
<dbReference type="GO" id="GO:0000070">
    <property type="term" value="P:mitotic sister chromatid segregation"/>
    <property type="evidence" value="ECO:0007669"/>
    <property type="project" value="UniProtKB-ARBA"/>
</dbReference>
<dbReference type="AlphaFoldDB" id="A0A1J1HXR9"/>
<feature type="region of interest" description="Disordered" evidence="10">
    <location>
        <begin position="293"/>
        <end position="349"/>
    </location>
</feature>
<dbReference type="Pfam" id="PF17862">
    <property type="entry name" value="AAA_lid_3"/>
    <property type="match status" value="1"/>
</dbReference>
<dbReference type="Gene3D" id="1.20.58.80">
    <property type="entry name" value="Phosphotransferase system, lactose/cellobiose-type IIA subunit"/>
    <property type="match status" value="1"/>
</dbReference>
<feature type="binding site" evidence="9">
    <location>
        <begin position="414"/>
        <end position="421"/>
    </location>
    <ligand>
        <name>ATP</name>
        <dbReference type="ChEBI" id="CHEBI:30616"/>
    </ligand>
</feature>
<feature type="topological domain" description="Cytoplasmic" evidence="9">
    <location>
        <begin position="59"/>
        <end position="648"/>
    </location>
</feature>
<dbReference type="CDD" id="cd02679">
    <property type="entry name" value="MIT_spastin"/>
    <property type="match status" value="1"/>
</dbReference>
<dbReference type="InterPro" id="IPR041569">
    <property type="entry name" value="AAA_lid_3"/>
</dbReference>
<feature type="intramembrane region" description="Helical" evidence="9">
    <location>
        <begin position="38"/>
        <end position="58"/>
    </location>
</feature>